<gene>
    <name evidence="1" type="ORF">BJ138DRAFT_1085554</name>
</gene>
<evidence type="ECO:0000313" key="1">
    <source>
        <dbReference type="EMBL" id="KAH7911461.1"/>
    </source>
</evidence>
<organism evidence="1 2">
    <name type="scientific">Hygrophoropsis aurantiaca</name>
    <dbReference type="NCBI Taxonomy" id="72124"/>
    <lineage>
        <taxon>Eukaryota</taxon>
        <taxon>Fungi</taxon>
        <taxon>Dikarya</taxon>
        <taxon>Basidiomycota</taxon>
        <taxon>Agaricomycotina</taxon>
        <taxon>Agaricomycetes</taxon>
        <taxon>Agaricomycetidae</taxon>
        <taxon>Boletales</taxon>
        <taxon>Coniophorineae</taxon>
        <taxon>Hygrophoropsidaceae</taxon>
        <taxon>Hygrophoropsis</taxon>
    </lineage>
</organism>
<name>A0ACB8AEF8_9AGAM</name>
<dbReference type="Proteomes" id="UP000790377">
    <property type="component" value="Unassembled WGS sequence"/>
</dbReference>
<accession>A0ACB8AEF8</accession>
<reference evidence="1" key="1">
    <citation type="journal article" date="2021" name="New Phytol.">
        <title>Evolutionary innovations through gain and loss of genes in the ectomycorrhizal Boletales.</title>
        <authorList>
            <person name="Wu G."/>
            <person name="Miyauchi S."/>
            <person name="Morin E."/>
            <person name="Kuo A."/>
            <person name="Drula E."/>
            <person name="Varga T."/>
            <person name="Kohler A."/>
            <person name="Feng B."/>
            <person name="Cao Y."/>
            <person name="Lipzen A."/>
            <person name="Daum C."/>
            <person name="Hundley H."/>
            <person name="Pangilinan J."/>
            <person name="Johnson J."/>
            <person name="Barry K."/>
            <person name="LaButti K."/>
            <person name="Ng V."/>
            <person name="Ahrendt S."/>
            <person name="Min B."/>
            <person name="Choi I.G."/>
            <person name="Park H."/>
            <person name="Plett J.M."/>
            <person name="Magnuson J."/>
            <person name="Spatafora J.W."/>
            <person name="Nagy L.G."/>
            <person name="Henrissat B."/>
            <person name="Grigoriev I.V."/>
            <person name="Yang Z.L."/>
            <person name="Xu J."/>
            <person name="Martin F.M."/>
        </authorList>
    </citation>
    <scope>NUCLEOTIDE SEQUENCE</scope>
    <source>
        <strain evidence="1">ATCC 28755</strain>
    </source>
</reference>
<comment type="caution">
    <text evidence="1">The sequence shown here is derived from an EMBL/GenBank/DDBJ whole genome shotgun (WGS) entry which is preliminary data.</text>
</comment>
<dbReference type="EMBL" id="MU267677">
    <property type="protein sequence ID" value="KAH7911461.1"/>
    <property type="molecule type" value="Genomic_DNA"/>
</dbReference>
<protein>
    <submittedName>
        <fullName evidence="1">Uncharacterized protein</fullName>
    </submittedName>
</protein>
<sequence>MSLPGTGGLSVTQEMLDILAQPGFISNAMGGSKLRHLFSQQSLALNPELLSPFSLLCFIGAHDLVKKVTISYCDCRWHGPDLTGTETPFQLGYTVLVVAGAQRVVPRSDSPSDYPATLRLLLGNGAPPDVPNVVGMSALGYACVAPATKLDLARVLLEGGANVDHQDRYGDTALFHALMGNDVPMVELLMEYGADLDICEANGMCVRKSVANFGPEVTAVVLRWERKRKGEEALLDDKNCVQCGRKTANQCSACHTVRYCSKECQKSHWRTHKPRCQAFSTSATISVKPTYGEHSLGIPLSAVTRQVFGIPTAESKKPATFKCKPVSANPTPGGMIIKIQLPFAKGGSDRSMFVYNRKHDFVCSIKETENPTQYEEIAKVILAKGISGAKAYFAAELKSRDELVIKTSEVLAAQPF</sequence>
<keyword evidence="2" id="KW-1185">Reference proteome</keyword>
<proteinExistence type="predicted"/>
<evidence type="ECO:0000313" key="2">
    <source>
        <dbReference type="Proteomes" id="UP000790377"/>
    </source>
</evidence>